<keyword evidence="2" id="KW-1185">Reference proteome</keyword>
<sequence length="109" mass="12598">MTNIFVSSELTLTLVQQAPALLREEMNSLLDEVRLHHQIPHQTTPAQNALRSYYAWGGKFHLLPQDFDFPSVDPLGAWVMWWFGNKCREVGETLVAEQVAYSEPELYDY</sequence>
<accession>A0AAD9GNB7</accession>
<comment type="caution">
    <text evidence="1">The sequence shown here is derived from an EMBL/GenBank/DDBJ whole genome shotgun (WGS) entry which is preliminary data.</text>
</comment>
<gene>
    <name evidence="1" type="ORF">P3T76_007435</name>
</gene>
<evidence type="ECO:0000313" key="2">
    <source>
        <dbReference type="Proteomes" id="UP001259832"/>
    </source>
</evidence>
<protein>
    <submittedName>
        <fullName evidence="1">Uncharacterized protein</fullName>
    </submittedName>
</protein>
<dbReference type="Proteomes" id="UP001259832">
    <property type="component" value="Unassembled WGS sequence"/>
</dbReference>
<dbReference type="AlphaFoldDB" id="A0AAD9GNB7"/>
<reference evidence="1" key="1">
    <citation type="submission" date="2023-08" db="EMBL/GenBank/DDBJ databases">
        <title>Reference Genome Resource for the Citrus Pathogen Phytophthora citrophthora.</title>
        <authorList>
            <person name="Moller H."/>
            <person name="Coetzee B."/>
            <person name="Rose L.J."/>
            <person name="Van Niekerk J.M."/>
        </authorList>
    </citation>
    <scope>NUCLEOTIDE SEQUENCE</scope>
    <source>
        <strain evidence="1">STE-U-9442</strain>
    </source>
</reference>
<evidence type="ECO:0000313" key="1">
    <source>
        <dbReference type="EMBL" id="KAK1941569.1"/>
    </source>
</evidence>
<name>A0AAD9GNB7_9STRA</name>
<dbReference type="EMBL" id="JASMQC010000012">
    <property type="protein sequence ID" value="KAK1941569.1"/>
    <property type="molecule type" value="Genomic_DNA"/>
</dbReference>
<organism evidence="1 2">
    <name type="scientific">Phytophthora citrophthora</name>
    <dbReference type="NCBI Taxonomy" id="4793"/>
    <lineage>
        <taxon>Eukaryota</taxon>
        <taxon>Sar</taxon>
        <taxon>Stramenopiles</taxon>
        <taxon>Oomycota</taxon>
        <taxon>Peronosporomycetes</taxon>
        <taxon>Peronosporales</taxon>
        <taxon>Peronosporaceae</taxon>
        <taxon>Phytophthora</taxon>
    </lineage>
</organism>
<proteinExistence type="predicted"/>